<evidence type="ECO:0000313" key="1">
    <source>
        <dbReference type="EMBL" id="KEQ21935.1"/>
    </source>
</evidence>
<comment type="caution">
    <text evidence="1">The sequence shown here is derived from an EMBL/GenBank/DDBJ whole genome shotgun (WGS) entry which is preliminary data.</text>
</comment>
<dbReference type="InterPro" id="IPR011990">
    <property type="entry name" value="TPR-like_helical_dom_sf"/>
</dbReference>
<dbReference type="RefSeq" id="WP_036692971.1">
    <property type="nucleotide sequence ID" value="NZ_JNVM01000051.1"/>
</dbReference>
<name>A0A081NU12_9BACL</name>
<gene>
    <name evidence="1" type="ORF">ET33_30155</name>
</gene>
<dbReference type="Gene3D" id="1.25.40.10">
    <property type="entry name" value="Tetratricopeptide repeat domain"/>
    <property type="match status" value="1"/>
</dbReference>
<protein>
    <recommendedName>
        <fullName evidence="3">DNA-binding protein</fullName>
    </recommendedName>
</protein>
<keyword evidence="2" id="KW-1185">Reference proteome</keyword>
<organism evidence="1 2">
    <name type="scientific">Paenibacillus tyrfis</name>
    <dbReference type="NCBI Taxonomy" id="1501230"/>
    <lineage>
        <taxon>Bacteria</taxon>
        <taxon>Bacillati</taxon>
        <taxon>Bacillota</taxon>
        <taxon>Bacilli</taxon>
        <taxon>Bacillales</taxon>
        <taxon>Paenibacillaceae</taxon>
        <taxon>Paenibacillus</taxon>
    </lineage>
</organism>
<dbReference type="AlphaFoldDB" id="A0A081NU12"/>
<dbReference type="EMBL" id="JNVM01000051">
    <property type="protein sequence ID" value="KEQ21935.1"/>
    <property type="molecule type" value="Genomic_DNA"/>
</dbReference>
<reference evidence="1 2" key="1">
    <citation type="submission" date="2014-06" db="EMBL/GenBank/DDBJ databases">
        <title>Draft genome sequence of Paenibacillus sp. MSt1.</title>
        <authorList>
            <person name="Aw Y.K."/>
            <person name="Ong K.S."/>
            <person name="Gan H.M."/>
            <person name="Lee S.M."/>
        </authorList>
    </citation>
    <scope>NUCLEOTIDE SEQUENCE [LARGE SCALE GENOMIC DNA]</scope>
    <source>
        <strain evidence="1 2">MSt1</strain>
    </source>
</reference>
<dbReference type="eggNOG" id="COG0457">
    <property type="taxonomic scope" value="Bacteria"/>
</dbReference>
<accession>A0A081NU12</accession>
<dbReference type="OrthoDB" id="2512975at2"/>
<evidence type="ECO:0008006" key="3">
    <source>
        <dbReference type="Google" id="ProtNLM"/>
    </source>
</evidence>
<dbReference type="SUPFAM" id="SSF48452">
    <property type="entry name" value="TPR-like"/>
    <property type="match status" value="1"/>
</dbReference>
<dbReference type="Proteomes" id="UP000028123">
    <property type="component" value="Unassembled WGS sequence"/>
</dbReference>
<sequence>MVTTIQSMRTVVENELQLHGYTPSQFSELAGIRIEQLDYPRSVTIDQLDKIASALGHGPGWLYELYLGQCFLNDKLTCSQQFSLAESLFEQGKKKEAIPLYRQIVDKGNTEDPQYVMSQFRLFQSLIGTGVEENREAVFRFETHYKHLPEDVRLDALLQMANVYYTFERWDKVGQYADELRELATVIYEKLIHNELYKPLQTERHLVVYYGQGCLMKGVALTKLEQYEEAKRCVQEYSDLSWFQGLDEVGKKEVEKFRIWGKGNRLILELNTGNLKVLPELSAYLDEYPNQILPSLSVVMKAANRYHFSVDAILAKFEKRIPTVGTICDHINGTQLFHFWYEKVIYSFKRGGKHQALNELIHALGLAQKMRYYSGFEKCVSLFWKHVDHATEQQKKEYEKILEGVSA</sequence>
<evidence type="ECO:0000313" key="2">
    <source>
        <dbReference type="Proteomes" id="UP000028123"/>
    </source>
</evidence>
<proteinExistence type="predicted"/>